<keyword evidence="4" id="KW-0804">Transcription</keyword>
<dbReference type="InterPro" id="IPR053812">
    <property type="entry name" value="HTH_Sigma70_ECF-like"/>
</dbReference>
<evidence type="ECO:0000256" key="1">
    <source>
        <dbReference type="ARBA" id="ARBA00010641"/>
    </source>
</evidence>
<dbReference type="NCBIfam" id="TIGR02999">
    <property type="entry name" value="Sig-70_X6"/>
    <property type="match status" value="1"/>
</dbReference>
<keyword evidence="3" id="KW-0731">Sigma factor</keyword>
<dbReference type="InterPro" id="IPR013324">
    <property type="entry name" value="RNA_pol_sigma_r3/r4-like"/>
</dbReference>
<gene>
    <name evidence="6" type="ORF">ACPOL_4834</name>
</gene>
<dbReference type="AlphaFoldDB" id="A0A2Z5G6B6"/>
<keyword evidence="7" id="KW-1185">Reference proteome</keyword>
<protein>
    <recommendedName>
        <fullName evidence="5">RNA polymerase sigma-70 ECF-like HTH domain-containing protein</fullName>
    </recommendedName>
</protein>
<dbReference type="PANTHER" id="PTHR43133:SF39">
    <property type="entry name" value="SIMILAR TO RNA POLYMERASE SIGMA-E FACTOR"/>
    <property type="match status" value="1"/>
</dbReference>
<dbReference type="SUPFAM" id="SSF88946">
    <property type="entry name" value="Sigma2 domain of RNA polymerase sigma factors"/>
    <property type="match status" value="1"/>
</dbReference>
<dbReference type="PANTHER" id="PTHR43133">
    <property type="entry name" value="RNA POLYMERASE ECF-TYPE SIGMA FACTO"/>
    <property type="match status" value="1"/>
</dbReference>
<accession>A0A2Z5G6B6</accession>
<sequence length="195" mass="22256">MLQENESVTRLLRRWSSGDQKALDELIPVVYVHLHRLASGCMRGERPDHTLRATALVHEAYLRLVDSDLELRDRIQFYAMAARLMRRILVDHARSLNCEKRGKRPDKLVFDDGLFVGPQVDAGLVALDDSLNLLAIRDQRKSDIVEMIYFGGLTYEETALALKTSESTIHCELKMAKAWLYQDLSRNRGSAEADD</sequence>
<evidence type="ECO:0000256" key="3">
    <source>
        <dbReference type="ARBA" id="ARBA00023082"/>
    </source>
</evidence>
<evidence type="ECO:0000256" key="4">
    <source>
        <dbReference type="ARBA" id="ARBA00023163"/>
    </source>
</evidence>
<dbReference type="InterPro" id="IPR039425">
    <property type="entry name" value="RNA_pol_sigma-70-like"/>
</dbReference>
<evidence type="ECO:0000313" key="6">
    <source>
        <dbReference type="EMBL" id="AXC14096.1"/>
    </source>
</evidence>
<dbReference type="InterPro" id="IPR011517">
    <property type="entry name" value="RNA_pol_sigma70_ECF-like"/>
</dbReference>
<evidence type="ECO:0000259" key="5">
    <source>
        <dbReference type="Pfam" id="PF07638"/>
    </source>
</evidence>
<keyword evidence="2" id="KW-0805">Transcription regulation</keyword>
<reference evidence="6 7" key="1">
    <citation type="journal article" date="2018" name="Front. Microbiol.">
        <title>Hydrolytic Capabilities as a Key to Environmental Success: Chitinolytic and Cellulolytic Acidobacteria From Acidic Sub-arctic Soils and Boreal Peatlands.</title>
        <authorList>
            <person name="Belova S.E."/>
            <person name="Ravin N.V."/>
            <person name="Pankratov T.A."/>
            <person name="Rakitin A.L."/>
            <person name="Ivanova A.A."/>
            <person name="Beletsky A.V."/>
            <person name="Mardanov A.V."/>
            <person name="Sinninghe Damste J.S."/>
            <person name="Dedysh S.N."/>
        </authorList>
    </citation>
    <scope>NUCLEOTIDE SEQUENCE [LARGE SCALE GENOMIC DNA]</scope>
    <source>
        <strain evidence="6 7">SBC82</strain>
    </source>
</reference>
<dbReference type="InterPro" id="IPR036388">
    <property type="entry name" value="WH-like_DNA-bd_sf"/>
</dbReference>
<dbReference type="RefSeq" id="WP_114208944.1">
    <property type="nucleotide sequence ID" value="NZ_CP030840.1"/>
</dbReference>
<evidence type="ECO:0000313" key="7">
    <source>
        <dbReference type="Proteomes" id="UP000253606"/>
    </source>
</evidence>
<dbReference type="KEGG" id="abas:ACPOL_4834"/>
<evidence type="ECO:0000256" key="2">
    <source>
        <dbReference type="ARBA" id="ARBA00023015"/>
    </source>
</evidence>
<dbReference type="Proteomes" id="UP000253606">
    <property type="component" value="Chromosome"/>
</dbReference>
<dbReference type="SUPFAM" id="SSF88659">
    <property type="entry name" value="Sigma3 and sigma4 domains of RNA polymerase sigma factors"/>
    <property type="match status" value="1"/>
</dbReference>
<dbReference type="GO" id="GO:0016987">
    <property type="term" value="F:sigma factor activity"/>
    <property type="evidence" value="ECO:0007669"/>
    <property type="project" value="UniProtKB-KW"/>
</dbReference>
<proteinExistence type="inferred from homology"/>
<organism evidence="6 7">
    <name type="scientific">Acidisarcina polymorpha</name>
    <dbReference type="NCBI Taxonomy" id="2211140"/>
    <lineage>
        <taxon>Bacteria</taxon>
        <taxon>Pseudomonadati</taxon>
        <taxon>Acidobacteriota</taxon>
        <taxon>Terriglobia</taxon>
        <taxon>Terriglobales</taxon>
        <taxon>Acidobacteriaceae</taxon>
        <taxon>Acidisarcina</taxon>
    </lineage>
</organism>
<dbReference type="Pfam" id="PF07638">
    <property type="entry name" value="Sigma70_ECF"/>
    <property type="match status" value="1"/>
</dbReference>
<dbReference type="GO" id="GO:0006352">
    <property type="term" value="P:DNA-templated transcription initiation"/>
    <property type="evidence" value="ECO:0007669"/>
    <property type="project" value="InterPro"/>
</dbReference>
<feature type="domain" description="RNA polymerase sigma-70 ECF-like HTH" evidence="5">
    <location>
        <begin position="6"/>
        <end position="185"/>
    </location>
</feature>
<dbReference type="EMBL" id="CP030840">
    <property type="protein sequence ID" value="AXC14096.1"/>
    <property type="molecule type" value="Genomic_DNA"/>
</dbReference>
<dbReference type="InterPro" id="IPR013325">
    <property type="entry name" value="RNA_pol_sigma_r2"/>
</dbReference>
<name>A0A2Z5G6B6_9BACT</name>
<dbReference type="Gene3D" id="1.10.10.10">
    <property type="entry name" value="Winged helix-like DNA-binding domain superfamily/Winged helix DNA-binding domain"/>
    <property type="match status" value="1"/>
</dbReference>
<dbReference type="OrthoDB" id="118280at2"/>
<comment type="similarity">
    <text evidence="1">Belongs to the sigma-70 factor family. ECF subfamily.</text>
</comment>